<dbReference type="Proteomes" id="UP001500540">
    <property type="component" value="Unassembled WGS sequence"/>
</dbReference>
<comment type="caution">
    <text evidence="3">The sequence shown here is derived from an EMBL/GenBank/DDBJ whole genome shotgun (WGS) entry which is preliminary data.</text>
</comment>
<protein>
    <recommendedName>
        <fullName evidence="5">WXG100 family type VII secretion target</fullName>
    </recommendedName>
</protein>
<evidence type="ECO:0000256" key="2">
    <source>
        <dbReference type="SAM" id="Phobius"/>
    </source>
</evidence>
<feature type="region of interest" description="Disordered" evidence="1">
    <location>
        <begin position="1"/>
        <end position="23"/>
    </location>
</feature>
<organism evidence="3 4">
    <name type="scientific">Microbacterium kribbense</name>
    <dbReference type="NCBI Taxonomy" id="433645"/>
    <lineage>
        <taxon>Bacteria</taxon>
        <taxon>Bacillati</taxon>
        <taxon>Actinomycetota</taxon>
        <taxon>Actinomycetes</taxon>
        <taxon>Micrococcales</taxon>
        <taxon>Microbacteriaceae</taxon>
        <taxon>Microbacterium</taxon>
    </lineage>
</organism>
<keyword evidence="2" id="KW-0472">Membrane</keyword>
<evidence type="ECO:0008006" key="5">
    <source>
        <dbReference type="Google" id="ProtNLM"/>
    </source>
</evidence>
<feature type="transmembrane region" description="Helical" evidence="2">
    <location>
        <begin position="262"/>
        <end position="285"/>
    </location>
</feature>
<sequence>MATHNSPKGRPVEMVEGNGEDVSDRGQQIMKLGEAMSEASALLDRLVDFGADMEGNAVDKLREAGGKVNHELSKASSLYVDVGPYVKNYGDALAGVISALTSIVPDAEEYWKKYQARLDDLEQAQNAPVASGEDDPDGTAQQDHDRNVDDAVLDKSNAYDLWKSAADDFDAQYDKWEDAFDTAVAGVKNSTSDAIHDSWKDNLDGFVRFALKVLAVAGLVLAVLALVVGGPIVALLALAVGALTLIGTLWQYSRGDASGWDVALAVVGVIPFGAFGEFASGGFGAGMRAWGGLSRGGLSVGDDFARWSLSLGSKNPAQWVSNMRGLGPEAGYLANSFDDIATTVISGQDPGMWEVITKLGTAGEQAVYGLGSAGAHYQNILTGYFGVTGAISIAGDPKPLLWPTW</sequence>
<name>A0ABP7GI00_9MICO</name>
<gene>
    <name evidence="3" type="ORF">GCM10022240_15860</name>
</gene>
<evidence type="ECO:0000313" key="4">
    <source>
        <dbReference type="Proteomes" id="UP001500540"/>
    </source>
</evidence>
<dbReference type="EMBL" id="BAABAF010000005">
    <property type="protein sequence ID" value="GAA3764391.1"/>
    <property type="molecule type" value="Genomic_DNA"/>
</dbReference>
<feature type="transmembrane region" description="Helical" evidence="2">
    <location>
        <begin position="209"/>
        <end position="242"/>
    </location>
</feature>
<reference evidence="4" key="1">
    <citation type="journal article" date="2019" name="Int. J. Syst. Evol. Microbiol.">
        <title>The Global Catalogue of Microorganisms (GCM) 10K type strain sequencing project: providing services to taxonomists for standard genome sequencing and annotation.</title>
        <authorList>
            <consortium name="The Broad Institute Genomics Platform"/>
            <consortium name="The Broad Institute Genome Sequencing Center for Infectious Disease"/>
            <person name="Wu L."/>
            <person name="Ma J."/>
        </authorList>
    </citation>
    <scope>NUCLEOTIDE SEQUENCE [LARGE SCALE GENOMIC DNA]</scope>
    <source>
        <strain evidence="4">JCM 16950</strain>
    </source>
</reference>
<accession>A0ABP7GI00</accession>
<keyword evidence="4" id="KW-1185">Reference proteome</keyword>
<keyword evidence="2" id="KW-1133">Transmembrane helix</keyword>
<dbReference type="RefSeq" id="WP_344782322.1">
    <property type="nucleotide sequence ID" value="NZ_BAABAF010000005.1"/>
</dbReference>
<keyword evidence="2" id="KW-0812">Transmembrane</keyword>
<feature type="region of interest" description="Disordered" evidence="1">
    <location>
        <begin position="124"/>
        <end position="147"/>
    </location>
</feature>
<evidence type="ECO:0000256" key="1">
    <source>
        <dbReference type="SAM" id="MobiDB-lite"/>
    </source>
</evidence>
<proteinExistence type="predicted"/>
<evidence type="ECO:0000313" key="3">
    <source>
        <dbReference type="EMBL" id="GAA3764391.1"/>
    </source>
</evidence>